<feature type="binding site" evidence="8">
    <location>
        <position position="88"/>
    </location>
    <ligand>
        <name>S-adenosyl-L-methionine</name>
        <dbReference type="ChEBI" id="CHEBI:59789"/>
    </ligand>
</feature>
<keyword evidence="4 8" id="KW-0460">Magnesium</keyword>
<gene>
    <name evidence="8 10" type="primary">queE</name>
    <name evidence="10" type="ORF">GCM10011499_00920</name>
</gene>
<dbReference type="SFLD" id="SFLDS00029">
    <property type="entry name" value="Radical_SAM"/>
    <property type="match status" value="1"/>
</dbReference>
<keyword evidence="3 8" id="KW-0479">Metal-binding</keyword>
<evidence type="ECO:0000313" key="10">
    <source>
        <dbReference type="EMBL" id="GGA35428.1"/>
    </source>
</evidence>
<dbReference type="PANTHER" id="PTHR42836">
    <property type="entry name" value="7-CARBOXY-7-DEAZAGUANINE SYNTHASE"/>
    <property type="match status" value="1"/>
</dbReference>
<evidence type="ECO:0000256" key="4">
    <source>
        <dbReference type="ARBA" id="ARBA00022842"/>
    </source>
</evidence>
<organism evidence="10 11">
    <name type="scientific">Pelagibacterium lentulum</name>
    <dbReference type="NCBI Taxonomy" id="2029865"/>
    <lineage>
        <taxon>Bacteria</taxon>
        <taxon>Pseudomonadati</taxon>
        <taxon>Pseudomonadota</taxon>
        <taxon>Alphaproteobacteria</taxon>
        <taxon>Hyphomicrobiales</taxon>
        <taxon>Devosiaceae</taxon>
        <taxon>Pelagibacterium</taxon>
    </lineage>
</organism>
<dbReference type="InterPro" id="IPR058240">
    <property type="entry name" value="rSAM_sf"/>
</dbReference>
<dbReference type="InterPro" id="IPR017742">
    <property type="entry name" value="Deazaguanine_synth"/>
</dbReference>
<dbReference type="GO" id="GO:0000287">
    <property type="term" value="F:magnesium ion binding"/>
    <property type="evidence" value="ECO:0007669"/>
    <property type="project" value="UniProtKB-UniRule"/>
</dbReference>
<dbReference type="NCBIfam" id="TIGR03365">
    <property type="entry name" value="Bsubt_queE"/>
    <property type="match status" value="1"/>
</dbReference>
<dbReference type="GO" id="GO:0016840">
    <property type="term" value="F:carbon-nitrogen lyase activity"/>
    <property type="evidence" value="ECO:0007669"/>
    <property type="project" value="UniProtKB-UniRule"/>
</dbReference>
<keyword evidence="11" id="KW-1185">Reference proteome</keyword>
<dbReference type="PROSITE" id="PS51918">
    <property type="entry name" value="RADICAL_SAM"/>
    <property type="match status" value="1"/>
</dbReference>
<evidence type="ECO:0000256" key="8">
    <source>
        <dbReference type="HAMAP-Rule" id="MF_00917"/>
    </source>
</evidence>
<accession>A0A916R3S5</accession>
<evidence type="ECO:0000259" key="9">
    <source>
        <dbReference type="PROSITE" id="PS51918"/>
    </source>
</evidence>
<dbReference type="GO" id="GO:0008616">
    <property type="term" value="P:tRNA queuosine(34) biosynthetic process"/>
    <property type="evidence" value="ECO:0007669"/>
    <property type="project" value="UniProtKB-UniRule"/>
</dbReference>
<comment type="subunit">
    <text evidence="8">Homodimer.</text>
</comment>
<name>A0A916R3S5_9HYPH</name>
<comment type="cofactor">
    <cofactor evidence="8">
        <name>S-adenosyl-L-methionine</name>
        <dbReference type="ChEBI" id="CHEBI:59789"/>
    </cofactor>
    <text evidence="8">Binds 1 S-adenosyl-L-methionine per subunit.</text>
</comment>
<dbReference type="OrthoDB" id="9792276at2"/>
<dbReference type="HAMAP" id="MF_00917">
    <property type="entry name" value="QueE"/>
    <property type="match status" value="1"/>
</dbReference>
<feature type="binding site" evidence="8">
    <location>
        <position position="48"/>
    </location>
    <ligand>
        <name>Mg(2+)</name>
        <dbReference type="ChEBI" id="CHEBI:18420"/>
    </ligand>
</feature>
<dbReference type="PIRSF" id="PIRSF000370">
    <property type="entry name" value="QueE"/>
    <property type="match status" value="1"/>
</dbReference>
<feature type="binding site" evidence="8">
    <location>
        <position position="43"/>
    </location>
    <ligand>
        <name>[4Fe-4S] cluster</name>
        <dbReference type="ChEBI" id="CHEBI:49883"/>
        <note>4Fe-4S-S-AdoMet</note>
    </ligand>
</feature>
<comment type="cofactor">
    <cofactor evidence="8">
        <name>Mg(2+)</name>
        <dbReference type="ChEBI" id="CHEBI:18420"/>
    </cofactor>
</comment>
<protein>
    <recommendedName>
        <fullName evidence="8">7-carboxy-7-deazaguanine synthase</fullName>
        <shortName evidence="8">CDG synthase</shortName>
        <ecNumber evidence="8">4.3.99.3</ecNumber>
    </recommendedName>
    <alternativeName>
        <fullName evidence="8">Queuosine biosynthesis protein QueE</fullName>
    </alternativeName>
</protein>
<feature type="binding site" evidence="8">
    <location>
        <begin position="131"/>
        <end position="133"/>
    </location>
    <ligand>
        <name>S-adenosyl-L-methionine</name>
        <dbReference type="ChEBI" id="CHEBI:59789"/>
    </ligand>
</feature>
<evidence type="ECO:0000256" key="3">
    <source>
        <dbReference type="ARBA" id="ARBA00022723"/>
    </source>
</evidence>
<dbReference type="RefSeq" id="WP_127072473.1">
    <property type="nucleotide sequence ID" value="NZ_BMKB01000001.1"/>
</dbReference>
<sequence>MTELQSDARIRVAEIFGPTIQGEGVLIGLPTVFVRTGGCDYRCSWCDSMHAVDPEFRAEWTPMTTASIWSEVQRLSRRIPLMVSLSGGNPAIQPLAPLIARGKTEGYRFALETQGSIARDWFADLDNLILSPKPPSSGMETDWAGLDACLSAAGDGPQIALKIVIFDEADYRYARHVGGRYPHLPLYLQPGNHTPPPPEASDAPIDIDGVMNRMRWLIERAVHDQWFTPHILPQLHVLIWGNQRGV</sequence>
<dbReference type="InterPro" id="IPR013785">
    <property type="entry name" value="Aldolase_TIM"/>
</dbReference>
<dbReference type="AlphaFoldDB" id="A0A916R3S5"/>
<dbReference type="Proteomes" id="UP000596977">
    <property type="component" value="Unassembled WGS sequence"/>
</dbReference>
<comment type="similarity">
    <text evidence="8">Belongs to the radical SAM superfamily. 7-carboxy-7-deazaguanine synthase family.</text>
</comment>
<proteinExistence type="inferred from homology"/>
<keyword evidence="6 8" id="KW-0411">Iron-sulfur</keyword>
<dbReference type="PANTHER" id="PTHR42836:SF1">
    <property type="entry name" value="7-CARBOXY-7-DEAZAGUANINE SYNTHASE"/>
    <property type="match status" value="1"/>
</dbReference>
<comment type="pathway">
    <text evidence="8">Purine metabolism; 7-cyano-7-deazaguanine biosynthesis.</text>
</comment>
<keyword evidence="8" id="KW-0671">Queuosine biosynthesis</keyword>
<dbReference type="InterPro" id="IPR024924">
    <property type="entry name" value="7-CO-7-deazaguanine_synth-like"/>
</dbReference>
<comment type="caution">
    <text evidence="8">Lacks conserved residue(s) required for the propagation of feature annotation.</text>
</comment>
<evidence type="ECO:0000313" key="11">
    <source>
        <dbReference type="Proteomes" id="UP000596977"/>
    </source>
</evidence>
<evidence type="ECO:0000256" key="7">
    <source>
        <dbReference type="ARBA" id="ARBA00023239"/>
    </source>
</evidence>
<feature type="binding site" evidence="8">
    <location>
        <begin position="20"/>
        <end position="22"/>
    </location>
    <ligand>
        <name>substrate</name>
    </ligand>
</feature>
<dbReference type="GO" id="GO:0051539">
    <property type="term" value="F:4 iron, 4 sulfur cluster binding"/>
    <property type="evidence" value="ECO:0007669"/>
    <property type="project" value="UniProtKB-UniRule"/>
</dbReference>
<comment type="caution">
    <text evidence="10">The sequence shown here is derived from an EMBL/GenBank/DDBJ whole genome shotgun (WGS) entry which is preliminary data.</text>
</comment>
<comment type="catalytic activity">
    <reaction evidence="8">
        <text>6-carboxy-5,6,7,8-tetrahydropterin + H(+) = 7-carboxy-7-carbaguanine + NH4(+)</text>
        <dbReference type="Rhea" id="RHEA:27974"/>
        <dbReference type="ChEBI" id="CHEBI:15378"/>
        <dbReference type="ChEBI" id="CHEBI:28938"/>
        <dbReference type="ChEBI" id="CHEBI:61032"/>
        <dbReference type="ChEBI" id="CHEBI:61036"/>
        <dbReference type="EC" id="4.3.99.3"/>
    </reaction>
</comment>
<dbReference type="EC" id="4.3.99.3" evidence="8"/>
<feature type="binding site" evidence="8">
    <location>
        <position position="39"/>
    </location>
    <ligand>
        <name>[4Fe-4S] cluster</name>
        <dbReference type="ChEBI" id="CHEBI:49883"/>
        <note>4Fe-4S-S-AdoMet</note>
    </ligand>
</feature>
<keyword evidence="1 8" id="KW-0004">4Fe-4S</keyword>
<evidence type="ECO:0000256" key="1">
    <source>
        <dbReference type="ARBA" id="ARBA00022485"/>
    </source>
</evidence>
<evidence type="ECO:0000256" key="6">
    <source>
        <dbReference type="ARBA" id="ARBA00023014"/>
    </source>
</evidence>
<comment type="function">
    <text evidence="8">Catalyzes the complex heterocyclic radical-mediated conversion of 6-carboxy-5,6,7,8-tetrahydropterin (CPH4) to 7-carboxy-7-deazaguanine (CDG), a step common to the biosynthetic pathways of all 7-deazapurine-containing compounds.</text>
</comment>
<comment type="cofactor">
    <cofactor evidence="8">
        <name>[4Fe-4S] cluster</name>
        <dbReference type="ChEBI" id="CHEBI:49883"/>
    </cofactor>
    <text evidence="8">Binds 1 [4Fe-4S] cluster. The cluster is coordinated with 3 cysteines and an exchangeable S-adenosyl-L-methionine.</text>
</comment>
<feature type="binding site" evidence="8">
    <location>
        <position position="35"/>
    </location>
    <ligand>
        <name>substrate</name>
    </ligand>
</feature>
<dbReference type="SFLD" id="SFLDF00357">
    <property type="entry name" value="ExsD-like"/>
    <property type="match status" value="1"/>
</dbReference>
<evidence type="ECO:0000256" key="5">
    <source>
        <dbReference type="ARBA" id="ARBA00023004"/>
    </source>
</evidence>
<dbReference type="GO" id="GO:1904047">
    <property type="term" value="F:S-adenosyl-L-methionine binding"/>
    <property type="evidence" value="ECO:0007669"/>
    <property type="project" value="UniProtKB-UniRule"/>
</dbReference>
<dbReference type="SUPFAM" id="SSF102114">
    <property type="entry name" value="Radical SAM enzymes"/>
    <property type="match status" value="1"/>
</dbReference>
<dbReference type="InterPro" id="IPR007197">
    <property type="entry name" value="rSAM"/>
</dbReference>
<dbReference type="EMBL" id="BMKB01000001">
    <property type="protein sequence ID" value="GGA35428.1"/>
    <property type="molecule type" value="Genomic_DNA"/>
</dbReference>
<reference evidence="10 11" key="1">
    <citation type="journal article" date="2014" name="Int. J. Syst. Evol. Microbiol.">
        <title>Complete genome sequence of Corynebacterium casei LMG S-19264T (=DSM 44701T), isolated from a smear-ripened cheese.</title>
        <authorList>
            <consortium name="US DOE Joint Genome Institute (JGI-PGF)"/>
            <person name="Walter F."/>
            <person name="Albersmeier A."/>
            <person name="Kalinowski J."/>
            <person name="Ruckert C."/>
        </authorList>
    </citation>
    <scope>NUCLEOTIDE SEQUENCE [LARGE SCALE GENOMIC DNA]</scope>
    <source>
        <strain evidence="10 11">CGMCC 1.15896</strain>
    </source>
</reference>
<dbReference type="Gene3D" id="3.20.20.70">
    <property type="entry name" value="Aldolase class I"/>
    <property type="match status" value="1"/>
</dbReference>
<feature type="domain" description="Radical SAM core" evidence="9">
    <location>
        <begin position="26"/>
        <end position="220"/>
    </location>
</feature>
<keyword evidence="7 8" id="KW-0456">Lyase</keyword>
<feature type="binding site" evidence="8">
    <location>
        <begin position="45"/>
        <end position="47"/>
    </location>
    <ligand>
        <name>S-adenosyl-L-methionine</name>
        <dbReference type="ChEBI" id="CHEBI:59789"/>
    </ligand>
</feature>
<feature type="binding site" evidence="8">
    <location>
        <position position="46"/>
    </location>
    <ligand>
        <name>[4Fe-4S] cluster</name>
        <dbReference type="ChEBI" id="CHEBI:49883"/>
        <note>4Fe-4S-S-AdoMet</note>
    </ligand>
</feature>
<feature type="binding site" evidence="8">
    <location>
        <position position="86"/>
    </location>
    <ligand>
        <name>substrate</name>
    </ligand>
</feature>
<keyword evidence="2 8" id="KW-0949">S-adenosyl-L-methionine</keyword>
<evidence type="ECO:0000256" key="2">
    <source>
        <dbReference type="ARBA" id="ARBA00022691"/>
    </source>
</evidence>
<keyword evidence="5 8" id="KW-0408">Iron</keyword>